<keyword evidence="5" id="KW-0493">Microtubule</keyword>
<keyword evidence="7" id="KW-0547">Nucleotide-binding</keyword>
<dbReference type="Gene3D" id="3.10.490.20">
    <property type="match status" value="1"/>
</dbReference>
<dbReference type="FunFam" id="1.20.140.100:FF:000004">
    <property type="entry name" value="Dynein axonemal heavy chain 6"/>
    <property type="match status" value="1"/>
</dbReference>
<dbReference type="Pfam" id="PF17852">
    <property type="entry name" value="Dynein_AAA_lid"/>
    <property type="match status" value="1"/>
</dbReference>
<dbReference type="InterPro" id="IPR004273">
    <property type="entry name" value="Dynein_heavy_D6_P-loop"/>
</dbReference>
<dbReference type="InterPro" id="IPR042228">
    <property type="entry name" value="Dynein_linker_3"/>
</dbReference>
<dbReference type="Gene3D" id="1.10.8.720">
    <property type="entry name" value="Region D6 of dynein motor"/>
    <property type="match status" value="1"/>
</dbReference>
<dbReference type="Gene3D" id="1.10.8.710">
    <property type="match status" value="1"/>
</dbReference>
<dbReference type="InterPro" id="IPR043157">
    <property type="entry name" value="Dynein_AAA1S"/>
</dbReference>
<evidence type="ECO:0000256" key="16">
    <source>
        <dbReference type="SAM" id="Coils"/>
    </source>
</evidence>
<dbReference type="InterPro" id="IPR043160">
    <property type="entry name" value="Dynein_C_barrel"/>
</dbReference>
<dbReference type="Pfam" id="PF12774">
    <property type="entry name" value="AAA_6"/>
    <property type="match status" value="1"/>
</dbReference>
<dbReference type="Gene3D" id="6.10.140.1060">
    <property type="match status" value="1"/>
</dbReference>
<dbReference type="Gene3D" id="1.20.920.30">
    <property type="match status" value="1"/>
</dbReference>
<dbReference type="InterPro" id="IPR035706">
    <property type="entry name" value="AAA_9"/>
</dbReference>
<evidence type="ECO:0000256" key="7">
    <source>
        <dbReference type="ARBA" id="ARBA00022741"/>
    </source>
</evidence>
<feature type="coiled-coil region" evidence="16">
    <location>
        <begin position="3045"/>
        <end position="3079"/>
    </location>
</feature>
<dbReference type="FunFam" id="1.20.920.30:FF:000009">
    <property type="entry name" value="Dynein heavy chain 9"/>
    <property type="match status" value="1"/>
</dbReference>
<dbReference type="InterPro" id="IPR042222">
    <property type="entry name" value="Dynein_2_N"/>
</dbReference>
<dbReference type="GO" id="GO:0005524">
    <property type="term" value="F:ATP binding"/>
    <property type="evidence" value="ECO:0007669"/>
    <property type="project" value="UniProtKB-KW"/>
</dbReference>
<feature type="region of interest" description="Disordered" evidence="17">
    <location>
        <begin position="1"/>
        <end position="24"/>
    </location>
</feature>
<dbReference type="Gene3D" id="1.10.287.2620">
    <property type="match status" value="1"/>
</dbReference>
<dbReference type="FunFam" id="1.10.8.720:FF:000001">
    <property type="entry name" value="dynein heavy chain 7, axonemal"/>
    <property type="match status" value="1"/>
</dbReference>
<evidence type="ECO:0000256" key="10">
    <source>
        <dbReference type="ARBA" id="ARBA00023017"/>
    </source>
</evidence>
<evidence type="ECO:0000256" key="5">
    <source>
        <dbReference type="ARBA" id="ARBA00022701"/>
    </source>
</evidence>
<proteinExistence type="inferred from homology"/>
<dbReference type="Gene3D" id="3.40.50.300">
    <property type="entry name" value="P-loop containing nucleotide triphosphate hydrolases"/>
    <property type="match status" value="5"/>
</dbReference>
<evidence type="ECO:0000256" key="1">
    <source>
        <dbReference type="ARBA" id="ARBA00004230"/>
    </source>
</evidence>
<dbReference type="PANTHER" id="PTHR46961:SF5">
    <property type="entry name" value="DYNEIN AXONEMAL HEAVY CHAIN 1"/>
    <property type="match status" value="1"/>
</dbReference>
<feature type="domain" description="AAA+ ATPase" evidence="18">
    <location>
        <begin position="2178"/>
        <end position="2325"/>
    </location>
</feature>
<dbReference type="InterPro" id="IPR027417">
    <property type="entry name" value="P-loop_NTPase"/>
</dbReference>
<dbReference type="InterPro" id="IPR054354">
    <property type="entry name" value="DYNC2H1-like_lid"/>
</dbReference>
<dbReference type="InterPro" id="IPR041658">
    <property type="entry name" value="AAA_lid_11"/>
</dbReference>
<dbReference type="FunFam" id="3.40.50.300:FF:001145">
    <property type="entry name" value="Putative dynein heavy chain"/>
    <property type="match status" value="1"/>
</dbReference>
<keyword evidence="14" id="KW-0206">Cytoskeleton</keyword>
<evidence type="ECO:0000259" key="18">
    <source>
        <dbReference type="SMART" id="SM00382"/>
    </source>
</evidence>
<evidence type="ECO:0000256" key="6">
    <source>
        <dbReference type="ARBA" id="ARBA00022737"/>
    </source>
</evidence>
<dbReference type="Gene3D" id="1.10.8.1220">
    <property type="match status" value="1"/>
</dbReference>
<dbReference type="GO" id="GO:0005858">
    <property type="term" value="C:axonemal dynein complex"/>
    <property type="evidence" value="ECO:0007669"/>
    <property type="project" value="UniProtKB-ARBA"/>
</dbReference>
<sequence length="4263" mass="485294">MQRNERAKEEDLAPRCLAPSTSPSKDAKKVQVGIINFESSGLTVVVNGGSVSPVKGSPTKVGCGGLGLRDATTVTSPASYVQLPTAFSVGGGHVVGVVDPALREDGEIEPKVYVPYEWIGDLPPREVEVERKKRLYESVNVGELIRQRLEDFHRSSMYTKIAQDPSGTAKTILDSLSLHWFDDETYEDHDPEAWIQLGRKMDQSVEIPCTALYTVRGLSSFWCEAHVVGYNASSKLFSVRFLRNKKAEVADLHRLDICFRMENPHNFADRYISAQVSRLQAQDVLRRNFYIDCMPIEELHKLGNESLNKIVRLATGIFHGKGHRVPDTTRILHEIQLDFLRTMCKIVFSYHQKLNRNTEIFSSFLTAEEEQPIQPCSRVQCTQSKTTVPPVDYADQFIGFSFQTFLTSPEALSALIKVNEECYRVLQLELFSVKSGRSMKLEEFQQRQQSLERTVLKAINEEWPARVTNIIRTSLANVGKGWYYLQETRQDTYEFSKLRSLLRRINFTMKDTLRFLTDHSLHQFRDFIKRSASGVVHIMDAKTAFVVPSDLDRIELGEIQWHHLCLQRQMLSPTSLFTINLSLSTDLFIINKEEVDAAADKIASWRPKDPDDPTEACPFHPVDPRQGRVFAFSTNISVFKTIVVDMFTKMLENLKNIKQVEQAVMNKLFWSSHPCIPCVSASEDWVAALKQEIEALLDKAEIPLREYVLQYKSFIPFVNLNEDEYLSEFQLQKPPNLPMIQEMIKKHLHDANEIEDFIPALNVELGMYSVSCMSIRTLLAEKHRRLAKKLLEWQLKNCTTLAKELLEKFETINRQLQKVPQNIEELTEMNGYLENVHQQLSPLLTQSQQLIKYRLVLDHFQYQYDREDFMTIWRVRLCPNQIQDQVKRLTHVLQMQKTQFANDMKDQQVEFTESLRILHNEVDGFRQYTDLARLDQIYKYVINIEQKIAKADEDARLFNSREALFGHEITDYDEIQKIRRDFEPYSMLWKTANNWLKEHKKWMDGAFLDINGEEIETFVETNWGIIQKALKQFEKLGVKACTDIATMIRDEIAIFRPHVPLILSLRNPGMQDRHWTQMNQEIQMTFRPDRGMKLSYVLELGLDKHLETISRICETAGKEYQIEKTLNAMEEAWKSVNLTIVDYRETETYILKSVDELQAMVDEQITTTQAMQFSAFKKPFEERINRWERTLSTVSDVMDEWIQVQRSWLYLQPIFDSPDINKQLPTEGKRFATVDKNWRQTLAAAKQKPLAITFCNNDKLLDRFQESNRFLEQVQKGLSDFLETKRSAFSRFYFLSNEELLSILSESKDVKLVQPHLKKCFEGIVSVEFQEDLTITTMISAEGEKVGMSKPVNPVNKNVENWMTEVEEMMRVTIREVMFNAIQDYTKISRTKWIQKWPGMCVLNGSQFHWTREMEEQMAASGSDGVKKMMERQLSQLADMVQMVRGPLDKLARVSVGALTVIDVHARDVTARLVTNKVSSKEDFMWSSQLRYYWEDDLFADMVSARRPYGYEYLGNSFRLVITPLTDKCYMTLMAALQMILGGAPAGPAGTGKTETTKDLAKALAKQCVVFNCSDGLDYIAMGKFFKGLASCGAWACFDEFNRINIEVLSVIGQQITTIQLAIRAREKRIVFEGSDIAVSAQFGVFITMNPGYAGRSDLPDSLAALFRPVAMMVPDYAMIGEIMFFAYGYEKAKQCGAKMVTTFKLCSEQLSSQSHYDYGMRAVKTVITAAGNYKRSDPDMDEEVLLLRALQDVNLPKFLAHDIPLFNGIINDLFPGKARPQLNLGALIRVIKLTIEKLKLQAHPFFLLKVQQLYETLCVRHGLMVVGATGGGKSSNLNVLADALTELKQLGEIGQAYERVLRYQLNPKSITMGQLYGEFDENTHEWQDGILSTLYREAASDTTSARKWVIFDGPVDAIWIENMNTVLDDNKKLCLASGEIIQMSNEMTMMFEVEDLSVASPATVSRTGMVYMEPSSLGFDPLVHSWVECLCQDIGGPQMIGPQNAMDLSAALHHLFDLYLRPSIHFVASFVKEWLPQIPSNLAQSLMRLMDCFFAPLKKDEKKDVKLEQMSFFLRNVESIFTFSLIWSVGATGNDAGRAKFDAFLRQELQGNNVKKPFPEGGLVYDYSFDLHKESWVLWLDTIPKYAVDPSASFSELVVPTSDSVRSTYLMNLALPLGVHMLIVGPTGTGKTVNVNQFLEKSDPDKFIPLKTSFSAQTSANQTQDFIDSKLEKRRKGVYGPTAGKRFIIYVDDLNMPKQEEYFAQPPIEILRQWFDQEGWYDRKLLTFRTIIDVVFVCSMGPPGGGRNPITPRFVRHFNIVGYTEMSDASKAIVFETIVSNFFQKFGDEIKPPQVAAKLAKASIYIYNTVIVELLPTPAKSHYTFNLRDLAKVFQGVLMGDSKKINKLEQMLRLWVHENMRVFEDRFTTSADHKWFQELLKSQVLGSFGETLGVQGTGDEGKEAVWNVVHPNKTLFYGDYMVPGADPKIYEEIADVEKLQSQVEEYLNDYNAESSAPMNLVMFMNAIEHVSRIARVIRQPQGNALLLGVGGSGRQSLTRLAAYMAEYSCTQIEITKGYGVVEWRDDLKKCLMKAGIDEKPVVFLFSDVQIVHEAMLEDINNVLNSGDVPNLYAPEDLDQISHHCRPYCVKKRIPPTKLNTFAQYLLLVRQNIHLVLCMSPLGNLFRDRIRMFPSLVNCCTIDWFTEWPAEALQSVAASALTSADFQLSGGAGSGAEVDTSAVVSIFQTIHQSVELESGQFYEKLRRYNYVTPTSYLELLYTFKSVLLLKREEVQSKRSRLQNGVDKIIATKDQVAGMQEQLVALKPQLEKTQIEVENMMKQITLDKKDADETKAVVEKEEQIANKKAAETKAIADDAQRDLDEALPALDAAVQCLSRLKKSDIDEVKALKNPPHGVRLTMEAACIIFGIKPTMKNDPDKAGQKMKDYWESAQKTILSNAKKLMDDMMKFDKDNIGEKIIQELDRYIEMEEFQPASVRKASVACEAICMWVRAMHTYHNIAKMVEPKKIALATAQAELDVTMRVLADAKGRLQAVVDRLAELERNYNNAVDKKDQLVRDVRQCEIRLESALKLIGLLGGEETRWAATIRQLNLDFTNLVGDVMISAGTISYLGTFTSEFRESGVNSWYDALNKLHIPHTKGCNVITTLADPVKVRQWQIAGLPTDNLSVQNGIIMARARRWPLLIDPQGQANRFIKNLGKDASENGIDVIKLTDKSFLKTLENGVRFGKWILLENVLETLDATLEPVLLQSKFKQGGQVMMKIGDSTVPYNQSFRFFMTTKLPNPHYPPETSVKVTLLNFTITPKGLEDQALGVVVQEEMPELAEKKNSLVVSNARMKAELVEIENKILYMLANSKGNILDDTELIDTLGKAKITSEDINEKMAEAEVTEKAIDESRERYRGVAFRASLLFFCIADLALVDPMYQYSLPWFVGLFVKSIRAAKESDHLEERLANLNDSATYSLYRNICRSLFEEHKLLFSFLLTIKLLQGANKIDALEWRFLISGSTPESVEGVNPDPTWIEDRTWREICALSALPAFEHLLASVRSNASLWRRIFDSADPHLEKLPSAALESSLNSFQKMCILRCIRPDRMTEAIQNFVVEHIGRRYIEPPPFDLAGSFTDSTVVTPIIFVLSTGSDPAKELLAFAEVMKMNRKLNSISLGQGQGTIAAKMIEDAITSGKWVLLQNCHLAISWMTQLERICDEINPDSTHRDFRLWLTSRPSASFPTSVLQNGVKMTKEPPKGIRANLKSSYIKLTNEMLEVTSKPDQFRKLLFGLSFFHAVVIERKRFGPLGWNIPYAFNDTDYDISRAQLEMFLDFYDEVPYKVLCVMTSVVNYGGRVTDDKDMRTIDVILEGFFNAKILQDDYKFSKSGTYFSPRVDPEDSLTSYFGYIDNLPLYPEPEVFGMHENANITCAMAETFNMFDIILALQPRVSSGAGQSRESIIEHQAKAIEDRLPPLFEVDSISIRYPVMYEESMNTVLVQEVQRYNNLLGVMKTSLPNLQKALKGLVVMSADLEAMANAIFNQKVPLQWEKKSYPSLKALSSWVDDLMERVRFLTDWVRDGIPPVFWLSGFFFPQGFLTGILQNHARQINIPIDSLSFDFLMVPESADEIHAKPVQGGCYTTGLFIEGARWDKSEHSLVDPLPKELFSKMPVMHLLPIRDRQSPQSGVYRCPVYKILTRTGTLSTTGHSTNFVFWIEIPSNKGTIFRNSLVSETNLQILFADQEYWIKAGVACFLSLRY</sequence>
<dbReference type="FunFam" id="1.20.1270.280:FF:000001">
    <property type="entry name" value="dynein heavy chain 7, axonemal"/>
    <property type="match status" value="1"/>
</dbReference>
<dbReference type="InterPro" id="IPR024317">
    <property type="entry name" value="Dynein_heavy_chain_D4_dom"/>
</dbReference>
<dbReference type="Pfam" id="PF12777">
    <property type="entry name" value="MT"/>
    <property type="match status" value="1"/>
</dbReference>
<evidence type="ECO:0000256" key="8">
    <source>
        <dbReference type="ARBA" id="ARBA00022840"/>
    </source>
</evidence>
<dbReference type="SMART" id="SM00382">
    <property type="entry name" value="AAA"/>
    <property type="match status" value="2"/>
</dbReference>
<keyword evidence="13" id="KW-0505">Motor protein</keyword>
<keyword evidence="9" id="KW-0282">Flagellum</keyword>
<keyword evidence="15" id="KW-0966">Cell projection</keyword>
<feature type="compositionally biased region" description="Basic and acidic residues" evidence="17">
    <location>
        <begin position="1"/>
        <end position="13"/>
    </location>
</feature>
<dbReference type="GO" id="GO:0045505">
    <property type="term" value="F:dynein intermediate chain binding"/>
    <property type="evidence" value="ECO:0007669"/>
    <property type="project" value="InterPro"/>
</dbReference>
<dbReference type="Gene3D" id="3.20.180.20">
    <property type="entry name" value="Dynein heavy chain, N-terminal domain 2"/>
    <property type="match status" value="1"/>
</dbReference>
<keyword evidence="4" id="KW-0963">Cytoplasm</keyword>
<keyword evidence="8" id="KW-0067">ATP-binding</keyword>
<dbReference type="FunFam" id="3.40.50.300:FF:000044">
    <property type="entry name" value="Dynein heavy chain 5, axonemal"/>
    <property type="match status" value="1"/>
</dbReference>
<dbReference type="FunFam" id="3.40.50.300:FF:002141">
    <property type="entry name" value="Dynein heavy chain"/>
    <property type="match status" value="1"/>
</dbReference>
<dbReference type="Gene3D" id="1.20.140.100">
    <property type="entry name" value="Dynein heavy chain, N-terminal domain 2"/>
    <property type="match status" value="1"/>
</dbReference>
<feature type="domain" description="AAA+ ATPase" evidence="18">
    <location>
        <begin position="1541"/>
        <end position="1678"/>
    </location>
</feature>
<dbReference type="GO" id="GO:0051959">
    <property type="term" value="F:dynein light intermediate chain binding"/>
    <property type="evidence" value="ECO:0007669"/>
    <property type="project" value="InterPro"/>
</dbReference>
<dbReference type="SUPFAM" id="SSF52540">
    <property type="entry name" value="P-loop containing nucleoside triphosphate hydrolases"/>
    <property type="match status" value="4"/>
</dbReference>
<keyword evidence="12" id="KW-0969">Cilium</keyword>
<dbReference type="InterPro" id="IPR035699">
    <property type="entry name" value="AAA_6"/>
</dbReference>
<reference evidence="19" key="1">
    <citation type="submission" date="2019-03" db="EMBL/GenBank/DDBJ databases">
        <title>Long read genome sequence of the mycoparasitic Pythium oligandrum ATCC 38472 isolated from sugarbeet rhizosphere.</title>
        <authorList>
            <person name="Gaulin E."/>
        </authorList>
    </citation>
    <scope>NUCLEOTIDE SEQUENCE</scope>
    <source>
        <strain evidence="19">ATCC 38472_TT</strain>
    </source>
</reference>
<keyword evidence="20" id="KW-1185">Reference proteome</keyword>
<organism evidence="19 20">
    <name type="scientific">Pythium oligandrum</name>
    <name type="common">Mycoparasitic fungus</name>
    <dbReference type="NCBI Taxonomy" id="41045"/>
    <lineage>
        <taxon>Eukaryota</taxon>
        <taxon>Sar</taxon>
        <taxon>Stramenopiles</taxon>
        <taxon>Oomycota</taxon>
        <taxon>Peronosporomycetes</taxon>
        <taxon>Pythiales</taxon>
        <taxon>Pythiaceae</taxon>
        <taxon>Pythium</taxon>
    </lineage>
</organism>
<evidence type="ECO:0000256" key="13">
    <source>
        <dbReference type="ARBA" id="ARBA00023175"/>
    </source>
</evidence>
<dbReference type="FunFam" id="1.10.8.710:FF:000004">
    <property type="entry name" value="Dynein axonemal heavy chain 6"/>
    <property type="match status" value="1"/>
</dbReference>
<dbReference type="Pfam" id="PF22597">
    <property type="entry name" value="DYN_lid"/>
    <property type="match status" value="1"/>
</dbReference>
<evidence type="ECO:0000256" key="17">
    <source>
        <dbReference type="SAM" id="MobiDB-lite"/>
    </source>
</evidence>
<dbReference type="FunFam" id="1.10.8.1220:FF:000001">
    <property type="entry name" value="Dynein axonemal heavy chain 5"/>
    <property type="match status" value="1"/>
</dbReference>
<evidence type="ECO:0000256" key="11">
    <source>
        <dbReference type="ARBA" id="ARBA00023054"/>
    </source>
</evidence>
<accession>A0A8K1CBK9</accession>
<evidence type="ECO:0000256" key="3">
    <source>
        <dbReference type="ARBA" id="ARBA00008887"/>
    </source>
</evidence>
<evidence type="ECO:0000256" key="12">
    <source>
        <dbReference type="ARBA" id="ARBA00023069"/>
    </source>
</evidence>
<keyword evidence="6" id="KW-0677">Repeat</keyword>
<dbReference type="GO" id="GO:0031514">
    <property type="term" value="C:motile cilium"/>
    <property type="evidence" value="ECO:0007669"/>
    <property type="project" value="UniProtKB-SubCell"/>
</dbReference>
<dbReference type="FunFam" id="3.20.180.20:FF:000003">
    <property type="entry name" value="Dynein heavy chain 12, axonemal"/>
    <property type="match status" value="1"/>
</dbReference>
<dbReference type="EMBL" id="SPLM01000108">
    <property type="protein sequence ID" value="TMW60321.1"/>
    <property type="molecule type" value="Genomic_DNA"/>
</dbReference>
<evidence type="ECO:0000313" key="19">
    <source>
        <dbReference type="EMBL" id="TMW60321.1"/>
    </source>
</evidence>
<dbReference type="InterPro" id="IPR026983">
    <property type="entry name" value="DHC"/>
</dbReference>
<dbReference type="FunFam" id="3.10.490.20:FF:000009">
    <property type="entry name" value="Dynein heavy chain 4"/>
    <property type="match status" value="1"/>
</dbReference>
<comment type="subcellular location">
    <subcellularLocation>
        <location evidence="1">Cell projection</location>
        <location evidence="1">Cilium</location>
        <location evidence="1">Flagellum</location>
    </subcellularLocation>
    <subcellularLocation>
        <location evidence="2">Cytoplasm</location>
        <location evidence="2">Cytoskeleton</location>
        <location evidence="2">Cilium axoneme</location>
    </subcellularLocation>
</comment>
<dbReference type="InterPro" id="IPR041466">
    <property type="entry name" value="Dynein_AAA5_ext"/>
</dbReference>
<dbReference type="PANTHER" id="PTHR46961">
    <property type="entry name" value="DYNEIN HEAVY CHAIN 1, AXONEMAL-LIKE PROTEIN"/>
    <property type="match status" value="1"/>
</dbReference>
<evidence type="ECO:0000256" key="9">
    <source>
        <dbReference type="ARBA" id="ARBA00022846"/>
    </source>
</evidence>
<keyword evidence="10" id="KW-0243">Dynein</keyword>
<dbReference type="Gene3D" id="1.20.920.20">
    <property type="match status" value="1"/>
</dbReference>
<dbReference type="FunFam" id="1.20.920.20:FF:000006">
    <property type="entry name" value="Dynein, axonemal, heavy chain 6"/>
    <property type="match status" value="1"/>
</dbReference>
<dbReference type="InterPro" id="IPR042219">
    <property type="entry name" value="AAA_lid_11_sf"/>
</dbReference>
<dbReference type="Pfam" id="PF12780">
    <property type="entry name" value="AAA_8"/>
    <property type="match status" value="1"/>
</dbReference>
<dbReference type="InterPro" id="IPR024743">
    <property type="entry name" value="Dynein_HC_stalk"/>
</dbReference>
<dbReference type="OrthoDB" id="5593012at2759"/>
<dbReference type="InterPro" id="IPR003593">
    <property type="entry name" value="AAA+_ATPase"/>
</dbReference>
<dbReference type="Pfam" id="PF18198">
    <property type="entry name" value="AAA_lid_11"/>
    <property type="match status" value="1"/>
</dbReference>
<dbReference type="InterPro" id="IPR013602">
    <property type="entry name" value="Dynein_heavy_linker"/>
</dbReference>
<comment type="caution">
    <text evidence="19">The sequence shown here is derived from an EMBL/GenBank/DDBJ whole genome shotgun (WGS) entry which is preliminary data.</text>
</comment>
<gene>
    <name evidence="19" type="ORF">Poli38472_000363</name>
</gene>
<evidence type="ECO:0000313" key="20">
    <source>
        <dbReference type="Proteomes" id="UP000794436"/>
    </source>
</evidence>
<dbReference type="Proteomes" id="UP000794436">
    <property type="component" value="Unassembled WGS sequence"/>
</dbReference>
<evidence type="ECO:0000256" key="2">
    <source>
        <dbReference type="ARBA" id="ARBA00004430"/>
    </source>
</evidence>
<dbReference type="InterPro" id="IPR041228">
    <property type="entry name" value="Dynein_C"/>
</dbReference>
<dbReference type="FunFam" id="1.10.287.2620:FF:000002">
    <property type="entry name" value="Dynein heavy chain 2, axonemal"/>
    <property type="match status" value="1"/>
</dbReference>
<name>A0A8K1CBK9_PYTOL</name>
<dbReference type="Pfam" id="PF12775">
    <property type="entry name" value="AAA_7"/>
    <property type="match status" value="1"/>
</dbReference>
<dbReference type="Gene3D" id="1.20.1270.280">
    <property type="match status" value="1"/>
</dbReference>
<keyword evidence="11 16" id="KW-0175">Coiled coil</keyword>
<evidence type="ECO:0000256" key="14">
    <source>
        <dbReference type="ARBA" id="ARBA00023212"/>
    </source>
</evidence>
<dbReference type="Gene3D" id="1.10.472.130">
    <property type="match status" value="1"/>
</dbReference>
<comment type="similarity">
    <text evidence="3">Belongs to the dynein heavy chain family.</text>
</comment>
<dbReference type="Pfam" id="PF18199">
    <property type="entry name" value="Dynein_C"/>
    <property type="match status" value="1"/>
</dbReference>
<evidence type="ECO:0000256" key="15">
    <source>
        <dbReference type="ARBA" id="ARBA00023273"/>
    </source>
</evidence>
<dbReference type="Pfam" id="PF03028">
    <property type="entry name" value="Dynein_heavy"/>
    <property type="match status" value="1"/>
</dbReference>
<protein>
    <recommendedName>
        <fullName evidence="18">AAA+ ATPase domain-containing protein</fullName>
    </recommendedName>
</protein>
<dbReference type="FunFam" id="3.40.50.300:FF:000353">
    <property type="entry name" value="Dynein axonemal heavy chain 1"/>
    <property type="match status" value="1"/>
</dbReference>
<evidence type="ECO:0000256" key="4">
    <source>
        <dbReference type="ARBA" id="ARBA00022490"/>
    </source>
</evidence>
<dbReference type="GO" id="GO:0005874">
    <property type="term" value="C:microtubule"/>
    <property type="evidence" value="ECO:0007669"/>
    <property type="project" value="UniProtKB-KW"/>
</dbReference>
<dbReference type="FunFam" id="1.20.58.1120:FF:000001">
    <property type="entry name" value="dynein heavy chain 2, axonemal"/>
    <property type="match status" value="1"/>
</dbReference>
<dbReference type="Pfam" id="PF08393">
    <property type="entry name" value="DHC_N2"/>
    <property type="match status" value="1"/>
</dbReference>
<dbReference type="GO" id="GO:0008569">
    <property type="term" value="F:minus-end-directed microtubule motor activity"/>
    <property type="evidence" value="ECO:0007669"/>
    <property type="project" value="InterPro"/>
</dbReference>
<dbReference type="Gene3D" id="1.20.58.1120">
    <property type="match status" value="1"/>
</dbReference>
<dbReference type="GO" id="GO:0003341">
    <property type="term" value="P:cilium movement"/>
    <property type="evidence" value="ECO:0007669"/>
    <property type="project" value="UniProtKB-ARBA"/>
</dbReference>
<dbReference type="Pfam" id="PF12781">
    <property type="entry name" value="AAA_9"/>
    <property type="match status" value="1"/>
</dbReference>
<dbReference type="FunFam" id="3.40.50.300:FF:000362">
    <property type="entry name" value="Dynein, axonemal, heavy chain 6"/>
    <property type="match status" value="1"/>
</dbReference>